<dbReference type="InterPro" id="IPR001173">
    <property type="entry name" value="Glyco_trans_2-like"/>
</dbReference>
<evidence type="ECO:0000256" key="3">
    <source>
        <dbReference type="ARBA" id="ARBA00022676"/>
    </source>
</evidence>
<evidence type="ECO:0000313" key="8">
    <source>
        <dbReference type="Proteomes" id="UP000242847"/>
    </source>
</evidence>
<keyword evidence="3" id="KW-0328">Glycosyltransferase</keyword>
<keyword evidence="5" id="KW-0472">Membrane</keyword>
<gene>
    <name evidence="7" type="ORF">BXT89_09530</name>
</gene>
<proteinExistence type="predicted"/>
<evidence type="ECO:0000313" key="7">
    <source>
        <dbReference type="EMBL" id="ONM44143.1"/>
    </source>
</evidence>
<dbReference type="Gene3D" id="3.90.550.10">
    <property type="entry name" value="Spore Coat Polysaccharide Biosynthesis Protein SpsA, Chain A"/>
    <property type="match status" value="1"/>
</dbReference>
<evidence type="ECO:0000256" key="4">
    <source>
        <dbReference type="ARBA" id="ARBA00022679"/>
    </source>
</evidence>
<evidence type="ECO:0000256" key="1">
    <source>
        <dbReference type="ARBA" id="ARBA00004236"/>
    </source>
</evidence>
<dbReference type="Proteomes" id="UP000242847">
    <property type="component" value="Unassembled WGS sequence"/>
</dbReference>
<keyword evidence="4 7" id="KW-0808">Transferase</keyword>
<keyword evidence="2" id="KW-1003">Cell membrane</keyword>
<dbReference type="PANTHER" id="PTHR43646">
    <property type="entry name" value="GLYCOSYLTRANSFERASE"/>
    <property type="match status" value="1"/>
</dbReference>
<reference evidence="7 8" key="1">
    <citation type="submission" date="2017-01" db="EMBL/GenBank/DDBJ databases">
        <title>Draft genome sequence of Pseudomonas pachastrellae type strain CCUG 46540T from a deep sea.</title>
        <authorList>
            <person name="Gomila M."/>
            <person name="Mulet M."/>
            <person name="Lalucat J."/>
            <person name="Garcia-Valdes E."/>
        </authorList>
    </citation>
    <scope>NUCLEOTIDE SEQUENCE [LARGE SCALE GENOMIC DNA]</scope>
    <source>
        <strain evidence="7 8">CCUG 46540</strain>
    </source>
</reference>
<dbReference type="CDD" id="cd02522">
    <property type="entry name" value="GT_2_like_a"/>
    <property type="match status" value="1"/>
</dbReference>
<comment type="caution">
    <text evidence="7">The sequence shown here is derived from an EMBL/GenBank/DDBJ whole genome shotgun (WGS) entry which is preliminary data.</text>
</comment>
<dbReference type="SUPFAM" id="SSF53448">
    <property type="entry name" value="Nucleotide-diphospho-sugar transferases"/>
    <property type="match status" value="1"/>
</dbReference>
<dbReference type="Pfam" id="PF00535">
    <property type="entry name" value="Glycos_transf_2"/>
    <property type="match status" value="1"/>
</dbReference>
<name>A0A1S8DFH5_9GAMM</name>
<dbReference type="AlphaFoldDB" id="A0A1S8DFH5"/>
<feature type="domain" description="Glycosyltransferase 2-like" evidence="6">
    <location>
        <begin position="15"/>
        <end position="102"/>
    </location>
</feature>
<dbReference type="InterPro" id="IPR026461">
    <property type="entry name" value="Trfase_2_rSAM/seldom_assoc"/>
</dbReference>
<dbReference type="GO" id="GO:0005886">
    <property type="term" value="C:plasma membrane"/>
    <property type="evidence" value="ECO:0007669"/>
    <property type="project" value="UniProtKB-SubCell"/>
</dbReference>
<dbReference type="EMBL" id="MUBC01000017">
    <property type="protein sequence ID" value="ONM44143.1"/>
    <property type="molecule type" value="Genomic_DNA"/>
</dbReference>
<dbReference type="NCBIfam" id="TIGR04283">
    <property type="entry name" value="glyco_like_mftF"/>
    <property type="match status" value="1"/>
</dbReference>
<organism evidence="7 8">
    <name type="scientific">Halopseudomonas pachastrellae</name>
    <dbReference type="NCBI Taxonomy" id="254161"/>
    <lineage>
        <taxon>Bacteria</taxon>
        <taxon>Pseudomonadati</taxon>
        <taxon>Pseudomonadota</taxon>
        <taxon>Gammaproteobacteria</taxon>
        <taxon>Pseudomonadales</taxon>
        <taxon>Pseudomonadaceae</taxon>
        <taxon>Halopseudomonas</taxon>
    </lineage>
</organism>
<keyword evidence="8" id="KW-1185">Reference proteome</keyword>
<accession>A0A1S8DFH5</accession>
<protein>
    <submittedName>
        <fullName evidence="7">Glycosyl transferase</fullName>
    </submittedName>
</protein>
<dbReference type="STRING" id="254161.SAMN05216256_11684"/>
<evidence type="ECO:0000256" key="5">
    <source>
        <dbReference type="ARBA" id="ARBA00023136"/>
    </source>
</evidence>
<dbReference type="PANTHER" id="PTHR43646:SF2">
    <property type="entry name" value="GLYCOSYLTRANSFERASE 2-LIKE DOMAIN-CONTAINING PROTEIN"/>
    <property type="match status" value="1"/>
</dbReference>
<evidence type="ECO:0000259" key="6">
    <source>
        <dbReference type="Pfam" id="PF00535"/>
    </source>
</evidence>
<evidence type="ECO:0000256" key="2">
    <source>
        <dbReference type="ARBA" id="ARBA00022475"/>
    </source>
</evidence>
<dbReference type="OrthoDB" id="5291101at2"/>
<sequence>MGCPLPRLETRVRLSIIIPVRNEAANIVATLAPLQPLRGELELIVVDGGSSDDTLALATPLADRVLHSAPGRAQQMNTGAAQAQGDWLLFLHADTQLPAGFLDLLPDRNAPRQWGRFDVRLAPSSPLLNVVAWMMNWRSRLTGVCTGDQAIFVRRALFEQLGGYAPIPLMEDIELSKRLRKINPPLCLRPPLTTSSRRWQIHGTLRTIVLMWWLRWRYWRGAPVEELARRY</sequence>
<comment type="subcellular location">
    <subcellularLocation>
        <location evidence="1">Cell membrane</location>
    </subcellularLocation>
</comment>
<dbReference type="InterPro" id="IPR029044">
    <property type="entry name" value="Nucleotide-diphossugar_trans"/>
</dbReference>
<dbReference type="GO" id="GO:0016757">
    <property type="term" value="F:glycosyltransferase activity"/>
    <property type="evidence" value="ECO:0007669"/>
    <property type="project" value="UniProtKB-KW"/>
</dbReference>